<name>X1LT98_9ZZZZ</name>
<organism evidence="3">
    <name type="scientific">marine sediment metagenome</name>
    <dbReference type="NCBI Taxonomy" id="412755"/>
    <lineage>
        <taxon>unclassified sequences</taxon>
        <taxon>metagenomes</taxon>
        <taxon>ecological metagenomes</taxon>
    </lineage>
</organism>
<evidence type="ECO:0000313" key="3">
    <source>
        <dbReference type="EMBL" id="GAI05630.1"/>
    </source>
</evidence>
<keyword evidence="1" id="KW-0175">Coiled coil</keyword>
<feature type="coiled-coil region" evidence="1">
    <location>
        <begin position="65"/>
        <end position="110"/>
    </location>
</feature>
<dbReference type="AlphaFoldDB" id="X1LT98"/>
<reference evidence="3" key="1">
    <citation type="journal article" date="2014" name="Front. Microbiol.">
        <title>High frequency of phylogenetically diverse reductive dehalogenase-homologous genes in deep subseafloor sedimentary metagenomes.</title>
        <authorList>
            <person name="Kawai M."/>
            <person name="Futagami T."/>
            <person name="Toyoda A."/>
            <person name="Takaki Y."/>
            <person name="Nishi S."/>
            <person name="Hori S."/>
            <person name="Arai W."/>
            <person name="Tsubouchi T."/>
            <person name="Morono Y."/>
            <person name="Uchiyama I."/>
            <person name="Ito T."/>
            <person name="Fujiyama A."/>
            <person name="Inagaki F."/>
            <person name="Takami H."/>
        </authorList>
    </citation>
    <scope>NUCLEOTIDE SEQUENCE</scope>
    <source>
        <strain evidence="3">Expedition CK06-06</strain>
    </source>
</reference>
<dbReference type="EMBL" id="BARV01008597">
    <property type="protein sequence ID" value="GAI05630.1"/>
    <property type="molecule type" value="Genomic_DNA"/>
</dbReference>
<evidence type="ECO:0000256" key="2">
    <source>
        <dbReference type="SAM" id="MobiDB-lite"/>
    </source>
</evidence>
<feature type="coiled-coil region" evidence="1">
    <location>
        <begin position="6"/>
        <end position="38"/>
    </location>
</feature>
<feature type="region of interest" description="Disordered" evidence="2">
    <location>
        <begin position="115"/>
        <end position="154"/>
    </location>
</feature>
<accession>X1LT98</accession>
<gene>
    <name evidence="3" type="ORF">S06H3_17230</name>
</gene>
<protein>
    <submittedName>
        <fullName evidence="3">Uncharacterized protein</fullName>
    </submittedName>
</protein>
<proteinExistence type="predicted"/>
<feature type="compositionally biased region" description="Basic and acidic residues" evidence="2">
    <location>
        <begin position="127"/>
        <end position="145"/>
    </location>
</feature>
<evidence type="ECO:0000256" key="1">
    <source>
        <dbReference type="SAM" id="Coils"/>
    </source>
</evidence>
<sequence length="154" mass="17332">MNEERKKRIKEALKSIKNEAGEVEEEKLEAEIDKIIEEEKVKAEPVIEKDPVDAKIAEKIEETVKEMVETKLKEAVEEVQKEIETLKTQIEEFGKEAESAEKVIKEMTKVLGVDPSKVIKGQDGGDDDKAKKAEASDFGDRDSFGRKKTKKGGK</sequence>
<comment type="caution">
    <text evidence="3">The sequence shown here is derived from an EMBL/GenBank/DDBJ whole genome shotgun (WGS) entry which is preliminary data.</text>
</comment>